<accession>A0A6L6QQB8</accession>
<gene>
    <name evidence="2" type="ORF">GM658_24325</name>
</gene>
<dbReference type="AlphaFoldDB" id="A0A6L6QQB8"/>
<comment type="caution">
    <text evidence="2">The sequence shown here is derived from an EMBL/GenBank/DDBJ whole genome shotgun (WGS) entry which is preliminary data.</text>
</comment>
<dbReference type="EMBL" id="WNKX01000026">
    <property type="protein sequence ID" value="MTW13743.1"/>
    <property type="molecule type" value="Genomic_DNA"/>
</dbReference>
<name>A0A6L6QQB8_9BURK</name>
<reference evidence="2 3" key="1">
    <citation type="submission" date="2019-11" db="EMBL/GenBank/DDBJ databases">
        <title>Type strains purchased from KCTC, JCM and DSMZ.</title>
        <authorList>
            <person name="Lu H."/>
        </authorList>
    </citation>
    <scope>NUCLEOTIDE SEQUENCE [LARGE SCALE GENOMIC DNA]</scope>
    <source>
        <strain evidence="2 3">JCM 31587</strain>
    </source>
</reference>
<evidence type="ECO:0000313" key="3">
    <source>
        <dbReference type="Proteomes" id="UP000472320"/>
    </source>
</evidence>
<evidence type="ECO:0000256" key="1">
    <source>
        <dbReference type="SAM" id="Phobius"/>
    </source>
</evidence>
<proteinExistence type="predicted"/>
<keyword evidence="1" id="KW-1133">Transmembrane helix</keyword>
<keyword evidence="1" id="KW-0472">Membrane</keyword>
<keyword evidence="1" id="KW-0812">Transmembrane</keyword>
<dbReference type="OrthoDB" id="8527869at2"/>
<keyword evidence="3" id="KW-1185">Reference proteome</keyword>
<sequence length="208" mass="23432">MILFRDFSLLRNAVLVFLGTLILGLAAVVASIWHLRQAHLQEAAALLERDAARLRLAHAETEKEEIRQYQPQFIELRQRGLVGPERRLDWVEAIRRIQEQRRLLPLNYEIDVQQPYRLETALPTGDYSLLGSRMVLHMDLLHELDLLNFLSDLRVNGTFAVQDCTIRRTAGAAPAPGVLAPTLNADCTLNWLTLTPSAAPRRPAGASL</sequence>
<feature type="transmembrane region" description="Helical" evidence="1">
    <location>
        <begin position="12"/>
        <end position="33"/>
    </location>
</feature>
<protein>
    <submittedName>
        <fullName evidence="2">Uncharacterized protein</fullName>
    </submittedName>
</protein>
<dbReference type="RefSeq" id="WP_155456656.1">
    <property type="nucleotide sequence ID" value="NZ_WNKX01000026.1"/>
</dbReference>
<evidence type="ECO:0000313" key="2">
    <source>
        <dbReference type="EMBL" id="MTW13743.1"/>
    </source>
</evidence>
<organism evidence="2 3">
    <name type="scientific">Massilia eburnea</name>
    <dbReference type="NCBI Taxonomy" id="1776165"/>
    <lineage>
        <taxon>Bacteria</taxon>
        <taxon>Pseudomonadati</taxon>
        <taxon>Pseudomonadota</taxon>
        <taxon>Betaproteobacteria</taxon>
        <taxon>Burkholderiales</taxon>
        <taxon>Oxalobacteraceae</taxon>
        <taxon>Telluria group</taxon>
        <taxon>Massilia</taxon>
    </lineage>
</organism>
<dbReference type="Proteomes" id="UP000472320">
    <property type="component" value="Unassembled WGS sequence"/>
</dbReference>